<evidence type="ECO:0000256" key="3">
    <source>
        <dbReference type="SAM" id="MobiDB-lite"/>
    </source>
</evidence>
<organism evidence="4 5">
    <name type="scientific">Psophocarpus tetragonolobus</name>
    <name type="common">Winged bean</name>
    <name type="synonym">Dolichos tetragonolobus</name>
    <dbReference type="NCBI Taxonomy" id="3891"/>
    <lineage>
        <taxon>Eukaryota</taxon>
        <taxon>Viridiplantae</taxon>
        <taxon>Streptophyta</taxon>
        <taxon>Embryophyta</taxon>
        <taxon>Tracheophyta</taxon>
        <taxon>Spermatophyta</taxon>
        <taxon>Magnoliopsida</taxon>
        <taxon>eudicotyledons</taxon>
        <taxon>Gunneridae</taxon>
        <taxon>Pentapetalae</taxon>
        <taxon>rosids</taxon>
        <taxon>fabids</taxon>
        <taxon>Fabales</taxon>
        <taxon>Fabaceae</taxon>
        <taxon>Papilionoideae</taxon>
        <taxon>50 kb inversion clade</taxon>
        <taxon>NPAAA clade</taxon>
        <taxon>indigoferoid/millettioid clade</taxon>
        <taxon>Phaseoleae</taxon>
        <taxon>Psophocarpus</taxon>
    </lineage>
</organism>
<dbReference type="PANTHER" id="PTHR11089">
    <property type="entry name" value="GTP-BINDING PROTEIN-RELATED"/>
    <property type="match status" value="1"/>
</dbReference>
<evidence type="ECO:0000313" key="4">
    <source>
        <dbReference type="EMBL" id="KAK7393163.1"/>
    </source>
</evidence>
<dbReference type="InterPro" id="IPR050755">
    <property type="entry name" value="TRAFAC_YlqF/YawG_RiboMat"/>
</dbReference>
<accession>A0AAN9SBC5</accession>
<dbReference type="Proteomes" id="UP001386955">
    <property type="component" value="Unassembled WGS sequence"/>
</dbReference>
<dbReference type="EMBL" id="JAYMYS010000005">
    <property type="protein sequence ID" value="KAK7393163.1"/>
    <property type="molecule type" value="Genomic_DNA"/>
</dbReference>
<dbReference type="AlphaFoldDB" id="A0AAN9SBC5"/>
<evidence type="ECO:0000256" key="1">
    <source>
        <dbReference type="ARBA" id="ARBA00022741"/>
    </source>
</evidence>
<feature type="region of interest" description="Disordered" evidence="3">
    <location>
        <begin position="187"/>
        <end position="237"/>
    </location>
</feature>
<reference evidence="4 5" key="1">
    <citation type="submission" date="2024-01" db="EMBL/GenBank/DDBJ databases">
        <title>The genomes of 5 underutilized Papilionoideae crops provide insights into root nodulation and disease resistanc.</title>
        <authorList>
            <person name="Jiang F."/>
        </authorList>
    </citation>
    <scope>NUCLEOTIDE SEQUENCE [LARGE SCALE GENOMIC DNA]</scope>
    <source>
        <strain evidence="4">DUOXIRENSHENG_FW03</strain>
        <tissue evidence="4">Leaves</tissue>
    </source>
</reference>
<gene>
    <name evidence="4" type="ORF">VNO78_21652</name>
</gene>
<comment type="caution">
    <text evidence="4">The sequence shown here is derived from an EMBL/GenBank/DDBJ whole genome shotgun (WGS) entry which is preliminary data.</text>
</comment>
<dbReference type="GO" id="GO:0005525">
    <property type="term" value="F:GTP binding"/>
    <property type="evidence" value="ECO:0007669"/>
    <property type="project" value="UniProtKB-KW"/>
</dbReference>
<evidence type="ECO:0000256" key="2">
    <source>
        <dbReference type="ARBA" id="ARBA00023134"/>
    </source>
</evidence>
<keyword evidence="1" id="KW-0547">Nucleotide-binding</keyword>
<protein>
    <submittedName>
        <fullName evidence="4">Uncharacterized protein</fullName>
    </submittedName>
</protein>
<proteinExistence type="predicted"/>
<keyword evidence="5" id="KW-1185">Reference proteome</keyword>
<evidence type="ECO:0000313" key="5">
    <source>
        <dbReference type="Proteomes" id="UP001386955"/>
    </source>
</evidence>
<sequence length="237" mass="26679">MSSTTVQLKNISDLAKLYLHHSHSVKQQTARKRKSGLLEDEDSSKLSKMDSLKDSNDFSTVGKTRDSLDRAFYKDLFGIFTFALANSLVIKIDLVPKEALEKWLMYLREELPTVAFKCSTQQQRSNLKSKMLPLGGRMKESKMLPLGGRMNICKIFKSVDSFNAVEIPSSCPLNLDEMMFENETQIKPTEQGEGPGNPAEVDESMEDDGSKRNRNSATSRQNEKLDTAAGMLNIKMR</sequence>
<name>A0AAN9SBC5_PSOTE</name>
<keyword evidence="2" id="KW-0342">GTP-binding</keyword>
<dbReference type="PANTHER" id="PTHR11089:SF30">
    <property type="entry name" value="GUANINE NUCLEOTIDE-BINDING PROTEIN-LIKE 3 HOMOLOG"/>
    <property type="match status" value="1"/>
</dbReference>
<dbReference type="GO" id="GO:0005730">
    <property type="term" value="C:nucleolus"/>
    <property type="evidence" value="ECO:0007669"/>
    <property type="project" value="TreeGrafter"/>
</dbReference>